<keyword evidence="1" id="KW-0813">Transport</keyword>
<proteinExistence type="predicted"/>
<dbReference type="GO" id="GO:0016020">
    <property type="term" value="C:membrane"/>
    <property type="evidence" value="ECO:0007669"/>
    <property type="project" value="UniProtKB-SubCell"/>
</dbReference>
<dbReference type="SUPFAM" id="SSF81324">
    <property type="entry name" value="Voltage-gated potassium channels"/>
    <property type="match status" value="1"/>
</dbReference>
<keyword evidence="3" id="KW-0472">Membrane</keyword>
<name>A0A7N0V7H4_KALFE</name>
<feature type="transmembrane region" description="Helical" evidence="3">
    <location>
        <begin position="329"/>
        <end position="349"/>
    </location>
</feature>
<dbReference type="AlphaFoldDB" id="A0A7N0V7H4"/>
<evidence type="ECO:0000313" key="4">
    <source>
        <dbReference type="EnsemblPlants" id="Kaladp0101s0191.1.v1.1"/>
    </source>
</evidence>
<evidence type="ECO:0000256" key="1">
    <source>
        <dbReference type="ARBA" id="ARBA00023303"/>
    </source>
</evidence>
<sequence>MAPTTAITHRGAHFTTSDDEEELVDHHESIYDSADSSSSDDQAAAAAARDRRRRRPTLAWWPCSRSSLSPKWVQEWNRVFLIVCAAGLLIDPLFFYALSISEGYMCMFVDGWFALTVTVMRCMADAMHLWNLWLQIKLGNRKLKVGGGSDEEEEMRGRHQRHHFRLTKKGLLFDIFVMLPLPQVVLWVVIPYLINKGSTTLVMTVYLIVFLFQYLPKLYHCVSLLRREQCLSGYVFGTLWWGLALNLIAYFVAGHAAGACWYLLGIQRATQCLREQCRETDGCDPRITACKPPVYYGAFNMVDSGMRLAWFQNSDARSTCLLSDTTFDYGVYALAVQLLIVLNYNSYIYF</sequence>
<keyword evidence="3" id="KW-1133">Transmembrane helix</keyword>
<feature type="compositionally biased region" description="Low complexity" evidence="2">
    <location>
        <begin position="32"/>
        <end position="47"/>
    </location>
</feature>
<accession>A0A7N0V7H4</accession>
<protein>
    <submittedName>
        <fullName evidence="4">Uncharacterized protein</fullName>
    </submittedName>
</protein>
<keyword evidence="1" id="KW-0407">Ion channel</keyword>
<keyword evidence="5" id="KW-1185">Reference proteome</keyword>
<keyword evidence="1" id="KW-0406">Ion transport</keyword>
<feature type="transmembrane region" description="Helical" evidence="3">
    <location>
        <begin position="171"/>
        <end position="194"/>
    </location>
</feature>
<feature type="region of interest" description="Disordered" evidence="2">
    <location>
        <begin position="1"/>
        <end position="50"/>
    </location>
</feature>
<keyword evidence="3" id="KW-0812">Transmembrane</keyword>
<dbReference type="PANTHER" id="PTHR45651">
    <property type="entry name" value="CYCLIC NUCLEOTIDE-GATED ION CHANNEL 15-RELATED-RELATED"/>
    <property type="match status" value="1"/>
</dbReference>
<feature type="transmembrane region" description="Helical" evidence="3">
    <location>
        <begin position="231"/>
        <end position="253"/>
    </location>
</feature>
<evidence type="ECO:0000313" key="5">
    <source>
        <dbReference type="Proteomes" id="UP000594263"/>
    </source>
</evidence>
<dbReference type="EnsemblPlants" id="Kaladp0101s0191.1.v1.1">
    <property type="protein sequence ID" value="Kaladp0101s0191.1.v1.1"/>
    <property type="gene ID" value="Kaladp0101s0191.v1.1"/>
</dbReference>
<dbReference type="GO" id="GO:0034220">
    <property type="term" value="P:monoatomic ion transmembrane transport"/>
    <property type="evidence" value="ECO:0007669"/>
    <property type="project" value="UniProtKB-KW"/>
</dbReference>
<feature type="transmembrane region" description="Helical" evidence="3">
    <location>
        <begin position="79"/>
        <end position="100"/>
    </location>
</feature>
<dbReference type="OMA" id="PRITACK"/>
<dbReference type="Proteomes" id="UP000594263">
    <property type="component" value="Unplaced"/>
</dbReference>
<feature type="transmembrane region" description="Helical" evidence="3">
    <location>
        <begin position="200"/>
        <end position="219"/>
    </location>
</feature>
<feature type="transmembrane region" description="Helical" evidence="3">
    <location>
        <begin position="112"/>
        <end position="134"/>
    </location>
</feature>
<evidence type="ECO:0000256" key="2">
    <source>
        <dbReference type="SAM" id="MobiDB-lite"/>
    </source>
</evidence>
<dbReference type="Gramene" id="Kaladp0101s0191.1.v1.1">
    <property type="protein sequence ID" value="Kaladp0101s0191.1.v1.1"/>
    <property type="gene ID" value="Kaladp0101s0191.v1.1"/>
</dbReference>
<reference evidence="4" key="1">
    <citation type="submission" date="2021-01" db="UniProtKB">
        <authorList>
            <consortium name="EnsemblPlants"/>
        </authorList>
    </citation>
    <scope>IDENTIFICATION</scope>
</reference>
<organism evidence="4 5">
    <name type="scientific">Kalanchoe fedtschenkoi</name>
    <name type="common">Lavender scallops</name>
    <name type="synonym">South American air plant</name>
    <dbReference type="NCBI Taxonomy" id="63787"/>
    <lineage>
        <taxon>Eukaryota</taxon>
        <taxon>Viridiplantae</taxon>
        <taxon>Streptophyta</taxon>
        <taxon>Embryophyta</taxon>
        <taxon>Tracheophyta</taxon>
        <taxon>Spermatophyta</taxon>
        <taxon>Magnoliopsida</taxon>
        <taxon>eudicotyledons</taxon>
        <taxon>Gunneridae</taxon>
        <taxon>Pentapetalae</taxon>
        <taxon>Saxifragales</taxon>
        <taxon>Crassulaceae</taxon>
        <taxon>Kalanchoe</taxon>
    </lineage>
</organism>
<evidence type="ECO:0000256" key="3">
    <source>
        <dbReference type="SAM" id="Phobius"/>
    </source>
</evidence>
<dbReference type="PANTHER" id="PTHR45651:SF14">
    <property type="entry name" value="CYCLIC NUCLEOTIDE-GATED ION CHANNEL 4"/>
    <property type="match status" value="1"/>
</dbReference>